<dbReference type="InterPro" id="IPR000073">
    <property type="entry name" value="AB_hydrolase_1"/>
</dbReference>
<dbReference type="InterPro" id="IPR050266">
    <property type="entry name" value="AB_hydrolase_sf"/>
</dbReference>
<evidence type="ECO:0000313" key="2">
    <source>
        <dbReference type="EMBL" id="RAO64322.1"/>
    </source>
</evidence>
<dbReference type="InterPro" id="IPR029058">
    <property type="entry name" value="AB_hydrolase_fold"/>
</dbReference>
<name>A0A364KLA4_TALAM</name>
<dbReference type="Gene3D" id="3.40.50.1820">
    <property type="entry name" value="alpha/beta hydrolase"/>
    <property type="match status" value="1"/>
</dbReference>
<proteinExistence type="predicted"/>
<organism evidence="2 3">
    <name type="scientific">Talaromyces amestolkiae</name>
    <dbReference type="NCBI Taxonomy" id="1196081"/>
    <lineage>
        <taxon>Eukaryota</taxon>
        <taxon>Fungi</taxon>
        <taxon>Dikarya</taxon>
        <taxon>Ascomycota</taxon>
        <taxon>Pezizomycotina</taxon>
        <taxon>Eurotiomycetes</taxon>
        <taxon>Eurotiomycetidae</taxon>
        <taxon>Eurotiales</taxon>
        <taxon>Trichocomaceae</taxon>
        <taxon>Talaromyces</taxon>
        <taxon>Talaromyces sect. Talaromyces</taxon>
    </lineage>
</organism>
<protein>
    <recommendedName>
        <fullName evidence="1">AB hydrolase-1 domain-containing protein</fullName>
    </recommendedName>
</protein>
<gene>
    <name evidence="2" type="ORF">BHQ10_000334</name>
</gene>
<sequence length="266" mass="28217">MPYIEVNQKRLNYSDSHPNGPPAGGLTYIFIHGLGSSQNYYGGVIPHLTPNHRCIAIDTYGSGRSAFTGLSQSIDTIADDVVKVMDGLKVSKTVLVGHSMGGTTVLQCAAKYSDRVDAVVAIGPVHPTASTGQVFEKRIQIVSEDGMEPMANTIPNAATGSKATALQKAFIRELILGQSPEGYISLCHVISEATAPDYAAIKAPLSIIAGAEDKAAPLEGCKHIIANVSSPMKTLDVLPGVGHWHCIEASDEVGKLILKFTRSHRD</sequence>
<dbReference type="PRINTS" id="PR00111">
    <property type="entry name" value="ABHYDROLASE"/>
</dbReference>
<dbReference type="STRING" id="1196081.A0A364KLA4"/>
<comment type="caution">
    <text evidence="2">The sequence shown here is derived from an EMBL/GenBank/DDBJ whole genome shotgun (WGS) entry which is preliminary data.</text>
</comment>
<dbReference type="RefSeq" id="XP_040728839.1">
    <property type="nucleotide sequence ID" value="XM_040875585.1"/>
</dbReference>
<feature type="domain" description="AB hydrolase-1" evidence="1">
    <location>
        <begin position="29"/>
        <end position="144"/>
    </location>
</feature>
<dbReference type="GO" id="GO:0016020">
    <property type="term" value="C:membrane"/>
    <property type="evidence" value="ECO:0007669"/>
    <property type="project" value="TreeGrafter"/>
</dbReference>
<dbReference type="GO" id="GO:0046464">
    <property type="term" value="P:acylglycerol catabolic process"/>
    <property type="evidence" value="ECO:0007669"/>
    <property type="project" value="TreeGrafter"/>
</dbReference>
<dbReference type="Proteomes" id="UP000249363">
    <property type="component" value="Unassembled WGS sequence"/>
</dbReference>
<dbReference type="PANTHER" id="PTHR43798">
    <property type="entry name" value="MONOACYLGLYCEROL LIPASE"/>
    <property type="match status" value="1"/>
</dbReference>
<dbReference type="SUPFAM" id="SSF53474">
    <property type="entry name" value="alpha/beta-Hydrolases"/>
    <property type="match status" value="1"/>
</dbReference>
<reference evidence="2 3" key="1">
    <citation type="journal article" date="2017" name="Biotechnol. Biofuels">
        <title>Differential beta-glucosidase expression as a function of carbon source availability in Talaromyces amestolkiae: a genomic and proteomic approach.</title>
        <authorList>
            <person name="de Eugenio L.I."/>
            <person name="Mendez-Liter J.A."/>
            <person name="Nieto-Dominguez M."/>
            <person name="Alonso L."/>
            <person name="Gil-Munoz J."/>
            <person name="Barriuso J."/>
            <person name="Prieto A."/>
            <person name="Martinez M.J."/>
        </authorList>
    </citation>
    <scope>NUCLEOTIDE SEQUENCE [LARGE SCALE GENOMIC DNA]</scope>
    <source>
        <strain evidence="2 3">CIB</strain>
    </source>
</reference>
<evidence type="ECO:0000313" key="3">
    <source>
        <dbReference type="Proteomes" id="UP000249363"/>
    </source>
</evidence>
<evidence type="ECO:0000259" key="1">
    <source>
        <dbReference type="Pfam" id="PF00561"/>
    </source>
</evidence>
<dbReference type="AlphaFoldDB" id="A0A364KLA4"/>
<keyword evidence="3" id="KW-1185">Reference proteome</keyword>
<dbReference type="OrthoDB" id="408373at2759"/>
<dbReference type="EMBL" id="MIKG01000001">
    <property type="protein sequence ID" value="RAO64322.1"/>
    <property type="molecule type" value="Genomic_DNA"/>
</dbReference>
<dbReference type="GO" id="GO:0047372">
    <property type="term" value="F:monoacylglycerol lipase activity"/>
    <property type="evidence" value="ECO:0007669"/>
    <property type="project" value="TreeGrafter"/>
</dbReference>
<accession>A0A364KLA4</accession>
<dbReference type="Pfam" id="PF00561">
    <property type="entry name" value="Abhydrolase_1"/>
    <property type="match status" value="1"/>
</dbReference>
<dbReference type="PANTHER" id="PTHR43798:SF5">
    <property type="entry name" value="MONOACYLGLYCEROL LIPASE ABHD6"/>
    <property type="match status" value="1"/>
</dbReference>
<dbReference type="GeneID" id="63789551"/>